<dbReference type="GO" id="GO:0005615">
    <property type="term" value="C:extracellular space"/>
    <property type="evidence" value="ECO:0007669"/>
    <property type="project" value="UniProtKB-KW"/>
</dbReference>
<accession>A0A8D0DJ34</accession>
<keyword evidence="11" id="KW-1185">Reference proteome</keyword>
<dbReference type="GO" id="GO:0005126">
    <property type="term" value="F:cytokine receptor binding"/>
    <property type="evidence" value="ECO:0007669"/>
    <property type="project" value="InterPro"/>
</dbReference>
<dbReference type="SUPFAM" id="SSF47266">
    <property type="entry name" value="4-helical cytokines"/>
    <property type="match status" value="1"/>
</dbReference>
<reference evidence="10" key="1">
    <citation type="submission" date="2025-08" db="UniProtKB">
        <authorList>
            <consortium name="Ensembl"/>
        </authorList>
    </citation>
    <scope>IDENTIFICATION</scope>
</reference>
<evidence type="ECO:0000313" key="10">
    <source>
        <dbReference type="Ensembl" id="ENSSMRP00000007886.1"/>
    </source>
</evidence>
<feature type="chain" id="PRO_5034177028" evidence="9">
    <location>
        <begin position="22"/>
        <end position="189"/>
    </location>
</feature>
<dbReference type="AlphaFoldDB" id="A0A8D0DJ34"/>
<keyword evidence="3 8" id="KW-0202">Cytokine</keyword>
<dbReference type="PANTHER" id="PTHR11691">
    <property type="entry name" value="TYPE I INTERFERON"/>
    <property type="match status" value="1"/>
</dbReference>
<keyword evidence="7" id="KW-1015">Disulfide bond</keyword>
<reference evidence="10" key="2">
    <citation type="submission" date="2025-09" db="UniProtKB">
        <authorList>
            <consortium name="Ensembl"/>
        </authorList>
    </citation>
    <scope>IDENTIFICATION</scope>
</reference>
<comment type="similarity">
    <text evidence="2 8">Belongs to the alpha/beta interferon family.</text>
</comment>
<dbReference type="PANTHER" id="PTHR11691:SF73">
    <property type="entry name" value="INTERFERON BETA"/>
    <property type="match status" value="1"/>
</dbReference>
<feature type="signal peptide" evidence="9">
    <location>
        <begin position="1"/>
        <end position="21"/>
    </location>
</feature>
<dbReference type="GO" id="GO:0006955">
    <property type="term" value="P:immune response"/>
    <property type="evidence" value="ECO:0007669"/>
    <property type="project" value="UniProtKB-ARBA"/>
</dbReference>
<dbReference type="GO" id="GO:0005125">
    <property type="term" value="F:cytokine activity"/>
    <property type="evidence" value="ECO:0007669"/>
    <property type="project" value="UniProtKB-KW"/>
</dbReference>
<keyword evidence="5 9" id="KW-0732">Signal</keyword>
<name>A0A8D0DJ34_SALMN</name>
<evidence type="ECO:0000256" key="8">
    <source>
        <dbReference type="RuleBase" id="RU000436"/>
    </source>
</evidence>
<dbReference type="GeneTree" id="ENSGT00990000211106"/>
<evidence type="ECO:0000313" key="11">
    <source>
        <dbReference type="Proteomes" id="UP000694421"/>
    </source>
</evidence>
<dbReference type="Pfam" id="PF00143">
    <property type="entry name" value="Interferon"/>
    <property type="match status" value="1"/>
</dbReference>
<dbReference type="InterPro" id="IPR000471">
    <property type="entry name" value="Interferon_alpha/beta/delta"/>
</dbReference>
<evidence type="ECO:0000256" key="2">
    <source>
        <dbReference type="ARBA" id="ARBA00011033"/>
    </source>
</evidence>
<sequence>INRSFSLVMGFLLLLFSATVALNCEHLVQEQVRENRKLREAIEGPAQLLQGCTYEAMPDLGFSQAEISQFSKQDARLAIWVIINQLFQIFHDNSDHGQKNPGATEHVLMVFHQQSNRWQKCSVIETRKKAPFANPNIEQRLEEYFSKLRTFLRNKQYSPCSWENVRLELRICSFSSTSLRQGSSSLIPV</sequence>
<proteinExistence type="inferred from homology"/>
<evidence type="ECO:0000256" key="4">
    <source>
        <dbReference type="ARBA" id="ARBA00022525"/>
    </source>
</evidence>
<evidence type="ECO:0000256" key="3">
    <source>
        <dbReference type="ARBA" id="ARBA00022514"/>
    </source>
</evidence>
<organism evidence="10 11">
    <name type="scientific">Salvator merianae</name>
    <name type="common">Argentine black and white tegu</name>
    <name type="synonym">Tupinambis merianae</name>
    <dbReference type="NCBI Taxonomy" id="96440"/>
    <lineage>
        <taxon>Eukaryota</taxon>
        <taxon>Metazoa</taxon>
        <taxon>Chordata</taxon>
        <taxon>Craniata</taxon>
        <taxon>Vertebrata</taxon>
        <taxon>Euteleostomi</taxon>
        <taxon>Lepidosauria</taxon>
        <taxon>Squamata</taxon>
        <taxon>Bifurcata</taxon>
        <taxon>Unidentata</taxon>
        <taxon>Episquamata</taxon>
        <taxon>Laterata</taxon>
        <taxon>Teiioidea</taxon>
        <taxon>Teiidae</taxon>
        <taxon>Salvator</taxon>
    </lineage>
</organism>
<dbReference type="InterPro" id="IPR009079">
    <property type="entry name" value="4_helix_cytokine-like_core"/>
</dbReference>
<keyword evidence="4" id="KW-0964">Secreted</keyword>
<comment type="subcellular location">
    <subcellularLocation>
        <location evidence="1">Secreted</location>
    </subcellularLocation>
</comment>
<evidence type="ECO:0000256" key="5">
    <source>
        <dbReference type="ARBA" id="ARBA00022729"/>
    </source>
</evidence>
<evidence type="ECO:0000256" key="9">
    <source>
        <dbReference type="SAM" id="SignalP"/>
    </source>
</evidence>
<dbReference type="SMART" id="SM00076">
    <property type="entry name" value="IFabd"/>
    <property type="match status" value="1"/>
</dbReference>
<dbReference type="GO" id="GO:0051607">
    <property type="term" value="P:defense response to virus"/>
    <property type="evidence" value="ECO:0007669"/>
    <property type="project" value="UniProtKB-KW"/>
</dbReference>
<dbReference type="Gene3D" id="1.20.1250.10">
    <property type="match status" value="1"/>
</dbReference>
<dbReference type="Ensembl" id="ENSSMRT00000009213.1">
    <property type="protein sequence ID" value="ENSSMRP00000007886.1"/>
    <property type="gene ID" value="ENSSMRG00000006318.1"/>
</dbReference>
<dbReference type="OMA" id="SICKIPS"/>
<evidence type="ECO:0000256" key="7">
    <source>
        <dbReference type="ARBA" id="ARBA00023157"/>
    </source>
</evidence>
<keyword evidence="6 8" id="KW-0051">Antiviral defense</keyword>
<evidence type="ECO:0000256" key="1">
    <source>
        <dbReference type="ARBA" id="ARBA00004613"/>
    </source>
</evidence>
<protein>
    <submittedName>
        <fullName evidence="10">Uncharacterized protein</fullName>
    </submittedName>
</protein>
<dbReference type="Proteomes" id="UP000694421">
    <property type="component" value="Unplaced"/>
</dbReference>
<evidence type="ECO:0000256" key="6">
    <source>
        <dbReference type="ARBA" id="ARBA00023118"/>
    </source>
</evidence>